<keyword evidence="3" id="KW-1185">Reference proteome</keyword>
<gene>
    <name evidence="2" type="ORF">HYG85_04685</name>
</gene>
<dbReference type="AlphaFoldDB" id="A0A8J8M8D9"/>
<evidence type="ECO:0000313" key="2">
    <source>
        <dbReference type="EMBL" id="QUH28249.1"/>
    </source>
</evidence>
<proteinExistence type="predicted"/>
<dbReference type="Proteomes" id="UP000677305">
    <property type="component" value="Chromosome"/>
</dbReference>
<accession>A0A8J8M8D9</accession>
<protein>
    <submittedName>
        <fullName evidence="2">Uncharacterized protein</fullName>
    </submittedName>
</protein>
<name>A0A8J8M8D9_9FIRM</name>
<keyword evidence="1" id="KW-0175">Coiled coil</keyword>
<dbReference type="KEGG" id="vgu:HYG85_04685"/>
<evidence type="ECO:0000313" key="3">
    <source>
        <dbReference type="Proteomes" id="UP000677305"/>
    </source>
</evidence>
<reference evidence="2 3" key="1">
    <citation type="submission" date="2020-07" db="EMBL/GenBank/DDBJ databases">
        <title>Vallitalea guaymasensis genome.</title>
        <authorList>
            <person name="Postec A."/>
        </authorList>
    </citation>
    <scope>NUCLEOTIDE SEQUENCE [LARGE SCALE GENOMIC DNA]</scope>
    <source>
        <strain evidence="2 3">Ra1766G1</strain>
    </source>
</reference>
<dbReference type="RefSeq" id="WP_212692503.1">
    <property type="nucleotide sequence ID" value="NZ_CP058561.1"/>
</dbReference>
<dbReference type="EMBL" id="CP058561">
    <property type="protein sequence ID" value="QUH28249.1"/>
    <property type="molecule type" value="Genomic_DNA"/>
</dbReference>
<feature type="coiled-coil region" evidence="1">
    <location>
        <begin position="70"/>
        <end position="97"/>
    </location>
</feature>
<sequence length="102" mass="12028">MSRKLVLMMNKQDKSCSNCANNTSDDKCKALNRKIEDSCFAWADEKILKKRLEDILDYGKHNASHYEVDLRNKDSKYYKAKKELEQLELKLKQKKSTSLMTY</sequence>
<evidence type="ECO:0000256" key="1">
    <source>
        <dbReference type="SAM" id="Coils"/>
    </source>
</evidence>
<organism evidence="2 3">
    <name type="scientific">Vallitalea guaymasensis</name>
    <dbReference type="NCBI Taxonomy" id="1185412"/>
    <lineage>
        <taxon>Bacteria</taxon>
        <taxon>Bacillati</taxon>
        <taxon>Bacillota</taxon>
        <taxon>Clostridia</taxon>
        <taxon>Lachnospirales</taxon>
        <taxon>Vallitaleaceae</taxon>
        <taxon>Vallitalea</taxon>
    </lineage>
</organism>